<evidence type="ECO:0000256" key="2">
    <source>
        <dbReference type="PIRSR" id="PIRSR613078-2"/>
    </source>
</evidence>
<gene>
    <name evidence="4" type="ORF">Scep_011305</name>
</gene>
<dbReference type="InterPro" id="IPR050275">
    <property type="entry name" value="PGM_Phosphatase"/>
</dbReference>
<dbReference type="SMART" id="SM00855">
    <property type="entry name" value="PGAM"/>
    <property type="match status" value="1"/>
</dbReference>
<evidence type="ECO:0000256" key="1">
    <source>
        <dbReference type="ARBA" id="ARBA00038362"/>
    </source>
</evidence>
<comment type="similarity">
    <text evidence="1">Belongs to the phosphoglycerate mutase family.</text>
</comment>
<proteinExistence type="inferred from homology"/>
<dbReference type="Proteomes" id="UP001419268">
    <property type="component" value="Unassembled WGS sequence"/>
</dbReference>
<dbReference type="EMBL" id="JBBNAG010000005">
    <property type="protein sequence ID" value="KAK9131777.1"/>
    <property type="molecule type" value="Genomic_DNA"/>
</dbReference>
<accession>A0AAP0JF39</accession>
<feature type="signal peptide" evidence="3">
    <location>
        <begin position="1"/>
        <end position="16"/>
    </location>
</feature>
<evidence type="ECO:0000313" key="4">
    <source>
        <dbReference type="EMBL" id="KAK9131777.1"/>
    </source>
</evidence>
<keyword evidence="3" id="KW-0732">Signal</keyword>
<comment type="caution">
    <text evidence="4">The sequence shown here is derived from an EMBL/GenBank/DDBJ whole genome shotgun (WGS) entry which is preliminary data.</text>
</comment>
<evidence type="ECO:0000256" key="3">
    <source>
        <dbReference type="SAM" id="SignalP"/>
    </source>
</evidence>
<dbReference type="InterPro" id="IPR029033">
    <property type="entry name" value="His_PPase_superfam"/>
</dbReference>
<keyword evidence="5" id="KW-1185">Reference proteome</keyword>
<organism evidence="4 5">
    <name type="scientific">Stephania cephalantha</name>
    <dbReference type="NCBI Taxonomy" id="152367"/>
    <lineage>
        <taxon>Eukaryota</taxon>
        <taxon>Viridiplantae</taxon>
        <taxon>Streptophyta</taxon>
        <taxon>Embryophyta</taxon>
        <taxon>Tracheophyta</taxon>
        <taxon>Spermatophyta</taxon>
        <taxon>Magnoliopsida</taxon>
        <taxon>Ranunculales</taxon>
        <taxon>Menispermaceae</taxon>
        <taxon>Menispermoideae</taxon>
        <taxon>Cissampelideae</taxon>
        <taxon>Stephania</taxon>
    </lineage>
</organism>
<dbReference type="PANTHER" id="PTHR48100:SF27">
    <property type="entry name" value="OS01G0237100 PROTEIN"/>
    <property type="match status" value="1"/>
</dbReference>
<feature type="binding site" evidence="2">
    <location>
        <position position="138"/>
    </location>
    <ligand>
        <name>substrate</name>
    </ligand>
</feature>
<dbReference type="InterPro" id="IPR013078">
    <property type="entry name" value="His_Pase_superF_clade-1"/>
</dbReference>
<dbReference type="Gene3D" id="3.40.50.1240">
    <property type="entry name" value="Phosphoglycerate mutase-like"/>
    <property type="match status" value="1"/>
</dbReference>
<name>A0AAP0JF39_9MAGN</name>
<feature type="binding site" evidence="2">
    <location>
        <begin position="87"/>
        <end position="94"/>
    </location>
    <ligand>
        <name>substrate</name>
    </ligand>
</feature>
<sequence length="226" mass="25409">MGFAVLVTTTLPFTSASTIERPRSVHHSVKTRVQIRCLSSNFDVSLSNDEKLENNASMTGGAYDFKGATTSLTYELLSSSKKITIVRHGLSSWNDESRIQGSSDLSILTDTGVQQAEKCRKALADISFDQCFSSPISRAKNLEPVDAKRIYPNEYTTWREDPARFTVNGIYPIRNLWLTGKEAWREILSAPVPFSRHKQWRNLCDCLQQAGRSNASILEHDCPYVQ</sequence>
<dbReference type="CDD" id="cd07067">
    <property type="entry name" value="HP_PGM_like"/>
    <property type="match status" value="1"/>
</dbReference>
<reference evidence="4 5" key="1">
    <citation type="submission" date="2024-01" db="EMBL/GenBank/DDBJ databases">
        <title>Genome assemblies of Stephania.</title>
        <authorList>
            <person name="Yang L."/>
        </authorList>
    </citation>
    <scope>NUCLEOTIDE SEQUENCE [LARGE SCALE GENOMIC DNA]</scope>
    <source>
        <strain evidence="4">JXDWG</strain>
        <tissue evidence="4">Leaf</tissue>
    </source>
</reference>
<feature type="chain" id="PRO_5042935493" evidence="3">
    <location>
        <begin position="17"/>
        <end position="226"/>
    </location>
</feature>
<dbReference type="PANTHER" id="PTHR48100">
    <property type="entry name" value="BROAD-SPECIFICITY PHOSPHATASE YOR283W-RELATED"/>
    <property type="match status" value="1"/>
</dbReference>
<dbReference type="SUPFAM" id="SSF53254">
    <property type="entry name" value="Phosphoglycerate mutase-like"/>
    <property type="match status" value="1"/>
</dbReference>
<dbReference type="GO" id="GO:0016791">
    <property type="term" value="F:phosphatase activity"/>
    <property type="evidence" value="ECO:0007669"/>
    <property type="project" value="TreeGrafter"/>
</dbReference>
<protein>
    <submittedName>
        <fullName evidence="4">Uncharacterized protein</fullName>
    </submittedName>
</protein>
<dbReference type="AlphaFoldDB" id="A0AAP0JF39"/>
<evidence type="ECO:0000313" key="5">
    <source>
        <dbReference type="Proteomes" id="UP001419268"/>
    </source>
</evidence>
<dbReference type="Pfam" id="PF00300">
    <property type="entry name" value="His_Phos_1"/>
    <property type="match status" value="1"/>
</dbReference>